<dbReference type="OMA" id="SPARYQY"/>
<reference evidence="3 4" key="1">
    <citation type="journal article" date="2021" name="Nat. Plants">
        <title>The Taxus genome provides insights into paclitaxel biosynthesis.</title>
        <authorList>
            <person name="Xiong X."/>
            <person name="Gou J."/>
            <person name="Liao Q."/>
            <person name="Li Y."/>
            <person name="Zhou Q."/>
            <person name="Bi G."/>
            <person name="Li C."/>
            <person name="Du R."/>
            <person name="Wang X."/>
            <person name="Sun T."/>
            <person name="Guo L."/>
            <person name="Liang H."/>
            <person name="Lu P."/>
            <person name="Wu Y."/>
            <person name="Zhang Z."/>
            <person name="Ro D.K."/>
            <person name="Shang Y."/>
            <person name="Huang S."/>
            <person name="Yan J."/>
        </authorList>
    </citation>
    <scope>NUCLEOTIDE SEQUENCE [LARGE SCALE GENOMIC DNA]</scope>
    <source>
        <strain evidence="3">Ta-2019</strain>
    </source>
</reference>
<evidence type="ECO:0000259" key="2">
    <source>
        <dbReference type="Pfam" id="PF05627"/>
    </source>
</evidence>
<proteinExistence type="predicted"/>
<name>A0AA38G4F4_TAXCH</name>
<feature type="compositionally biased region" description="Polar residues" evidence="1">
    <location>
        <begin position="59"/>
        <end position="71"/>
    </location>
</feature>
<keyword evidence="4" id="KW-1185">Reference proteome</keyword>
<dbReference type="PANTHER" id="PTHR33159:SF101">
    <property type="entry name" value="OS04G0379600 PROTEIN"/>
    <property type="match status" value="1"/>
</dbReference>
<feature type="region of interest" description="Disordered" evidence="1">
    <location>
        <begin position="35"/>
        <end position="246"/>
    </location>
</feature>
<evidence type="ECO:0000313" key="4">
    <source>
        <dbReference type="Proteomes" id="UP000824469"/>
    </source>
</evidence>
<dbReference type="AlphaFoldDB" id="A0AA38G4F4"/>
<protein>
    <recommendedName>
        <fullName evidence="2">RIN4 pathogenic type III effector avirulence factor Avr cleavage site domain-containing protein</fullName>
    </recommendedName>
</protein>
<dbReference type="EMBL" id="JAHRHJ020000005">
    <property type="protein sequence ID" value="KAH9315105.1"/>
    <property type="molecule type" value="Genomic_DNA"/>
</dbReference>
<feature type="non-terminal residue" evidence="3">
    <location>
        <position position="1"/>
    </location>
</feature>
<evidence type="ECO:0000256" key="1">
    <source>
        <dbReference type="SAM" id="MobiDB-lite"/>
    </source>
</evidence>
<gene>
    <name evidence="3" type="ORF">KI387_023732</name>
</gene>
<sequence>HRPTHVPKFGNWTEDHTPYTAVFDHARAGKVVGGKILNPNDPEENPSAFAHNTQKKDNLVQNLPGKNSANEDSSIPGRPPPPPKRTSDSDSNGGHVTKPRDERRYSREDVDFRRPVGSPARYQYVDSPARKAMGESPGHRYAGRNTTASGMKPNTDDLQRRDLGMGEHHPSSQDQSPAHHLYQGRLGNKPGGASPAWDRKGSADGGAVFAPATPGRKSRGGSARADETPDRGGPLPKFGAWNVNDPASADGFTFIFDKAREEKQAGGATKIPTMPPETPSRDGGHKQGVLQHKNS</sequence>
<accession>A0AA38G4F4</accession>
<organism evidence="3 4">
    <name type="scientific">Taxus chinensis</name>
    <name type="common">Chinese yew</name>
    <name type="synonym">Taxus wallichiana var. chinensis</name>
    <dbReference type="NCBI Taxonomy" id="29808"/>
    <lineage>
        <taxon>Eukaryota</taxon>
        <taxon>Viridiplantae</taxon>
        <taxon>Streptophyta</taxon>
        <taxon>Embryophyta</taxon>
        <taxon>Tracheophyta</taxon>
        <taxon>Spermatophyta</taxon>
        <taxon>Pinopsida</taxon>
        <taxon>Pinidae</taxon>
        <taxon>Conifers II</taxon>
        <taxon>Cupressales</taxon>
        <taxon>Taxaceae</taxon>
        <taxon>Taxus</taxon>
    </lineage>
</organism>
<dbReference type="InterPro" id="IPR040387">
    <property type="entry name" value="RIN4/NOI4"/>
</dbReference>
<dbReference type="PANTHER" id="PTHR33159">
    <property type="entry name" value="RPM1-INTERACTING PROTEIN 4 (RIN4) FAMILY PROTEIN"/>
    <property type="match status" value="1"/>
</dbReference>
<comment type="caution">
    <text evidence="3">The sequence shown here is derived from an EMBL/GenBank/DDBJ whole genome shotgun (WGS) entry which is preliminary data.</text>
</comment>
<feature type="compositionally biased region" description="Basic and acidic residues" evidence="1">
    <location>
        <begin position="154"/>
        <end position="171"/>
    </location>
</feature>
<dbReference type="Proteomes" id="UP000824469">
    <property type="component" value="Unassembled WGS sequence"/>
</dbReference>
<evidence type="ECO:0000313" key="3">
    <source>
        <dbReference type="EMBL" id="KAH9315105.1"/>
    </source>
</evidence>
<feature type="non-terminal residue" evidence="3">
    <location>
        <position position="295"/>
    </location>
</feature>
<feature type="compositionally biased region" description="Basic and acidic residues" evidence="1">
    <location>
        <begin position="98"/>
        <end position="114"/>
    </location>
</feature>
<dbReference type="Pfam" id="PF05627">
    <property type="entry name" value="AvrRpt-cleavage"/>
    <property type="match status" value="2"/>
</dbReference>
<feature type="domain" description="RIN4 pathogenic type III effector avirulence factor Avr cleavage site" evidence="2">
    <location>
        <begin position="231"/>
        <end position="264"/>
    </location>
</feature>
<dbReference type="InterPro" id="IPR008700">
    <property type="entry name" value="TypeIII_avirulence_cleave"/>
</dbReference>
<feature type="domain" description="RIN4 pathogenic type III effector avirulence factor Avr cleavage site" evidence="2">
    <location>
        <begin position="1"/>
        <end position="30"/>
    </location>
</feature>
<feature type="region of interest" description="Disordered" evidence="1">
    <location>
        <begin position="258"/>
        <end position="295"/>
    </location>
</feature>